<proteinExistence type="predicted"/>
<evidence type="ECO:0000313" key="2">
    <source>
        <dbReference type="Proteomes" id="UP000664357"/>
    </source>
</evidence>
<dbReference type="Pfam" id="PF06619">
    <property type="entry name" value="DUF1149"/>
    <property type="match status" value="1"/>
</dbReference>
<gene>
    <name evidence="1" type="ORF">JZO67_002808</name>
</gene>
<dbReference type="InterPro" id="IPR035958">
    <property type="entry name" value="SecB-like_sf"/>
</dbReference>
<dbReference type="Gene3D" id="3.10.420.10">
    <property type="entry name" value="SecB-like"/>
    <property type="match status" value="1"/>
</dbReference>
<name>A0ABV0ESC5_9ENTE</name>
<evidence type="ECO:0008006" key="3">
    <source>
        <dbReference type="Google" id="ProtNLM"/>
    </source>
</evidence>
<reference evidence="1 2" key="1">
    <citation type="submission" date="2024-02" db="EMBL/GenBank/DDBJ databases">
        <title>The Genome Sequence of Enterococcus sp. DIV0159.</title>
        <authorList>
            <person name="Earl A."/>
            <person name="Manson A."/>
            <person name="Gilmore M."/>
            <person name="Sanders J."/>
            <person name="Shea T."/>
            <person name="Howe W."/>
            <person name="Livny J."/>
            <person name="Cuomo C."/>
            <person name="Neafsey D."/>
            <person name="Birren B."/>
        </authorList>
    </citation>
    <scope>NUCLEOTIDE SEQUENCE [LARGE SCALE GENOMIC DNA]</scope>
    <source>
        <strain evidence="1 2">665A</strain>
    </source>
</reference>
<keyword evidence="2" id="KW-1185">Reference proteome</keyword>
<dbReference type="Proteomes" id="UP000664357">
    <property type="component" value="Unassembled WGS sequence"/>
</dbReference>
<dbReference type="PIRSF" id="PIRSF031568">
    <property type="entry name" value="UCP031568"/>
    <property type="match status" value="1"/>
</dbReference>
<evidence type="ECO:0000313" key="1">
    <source>
        <dbReference type="EMBL" id="MEO1770855.1"/>
    </source>
</evidence>
<organism evidence="1 2">
    <name type="scientific">Candidatus Enterococcus ferrettii</name>
    <dbReference type="NCBI Taxonomy" id="2815324"/>
    <lineage>
        <taxon>Bacteria</taxon>
        <taxon>Bacillati</taxon>
        <taxon>Bacillota</taxon>
        <taxon>Bacilli</taxon>
        <taxon>Lactobacillales</taxon>
        <taxon>Enterococcaceae</taxon>
        <taxon>Enterococcus</taxon>
    </lineage>
</organism>
<accession>A0ABV0ESC5</accession>
<protein>
    <recommendedName>
        <fullName evidence="3">DUF1149 family protein</fullName>
    </recommendedName>
</protein>
<dbReference type="EMBL" id="JAFREL020000002">
    <property type="protein sequence ID" value="MEO1770855.1"/>
    <property type="molecule type" value="Genomic_DNA"/>
</dbReference>
<sequence length="128" mass="14809">MEIVRDQELVEAFNYGLPPRDQEVKQKIQINFSPLESTDQNYPKENSIMGVRFEFVLPFDAFIVSGTVSQVNHVINRQIRNQSDMNEAEANEMVKPLFRLVERMIYEMTEITLDQPGIKINFASPTAQ</sequence>
<comment type="caution">
    <text evidence="1">The sequence shown here is derived from an EMBL/GenBank/DDBJ whole genome shotgun (WGS) entry which is preliminary data.</text>
</comment>
<dbReference type="InterPro" id="IPR009530">
    <property type="entry name" value="DUF1149"/>
</dbReference>
<dbReference type="SUPFAM" id="SSF54611">
    <property type="entry name" value="SecB-like"/>
    <property type="match status" value="1"/>
</dbReference>
<dbReference type="RefSeq" id="WP_207703306.1">
    <property type="nucleotide sequence ID" value="NZ_JAFREL020000002.1"/>
</dbReference>